<sequence>MIETINEDKVKSTKYLMVFKGKRYTYGIGGETRNSLYHLHNGNDIHIYTTCKHGKKWKEFVDERCDQDNAEYDKHDYQIMMKNSTFCLVPRGRRLGSYRFLEALSFGCIPIVLSNSWVLPFSEIIDWPSAVVMGDERLVFQIPDHIRSLSRFEIESMRLQGIFLYNNYFSSINRILMTTISIIEDRINTHWCHETFQWNVANKSPLTPLWIDQRYNNMIESFPQYGSMMIDKHGARGFTAIIAVSRVISYYQLNKFLRASLLSSKFVRRILILWSLRTAVFKQLLHLQSTHPSLILIEISSTNNNEQQSSMNSNRFTCCFNHTAVTTDAIFHFDPESNLITEEIDFAYLVWESFSERLIGFSARDHYFDNAKNQWTYTSKWTNQYSIILFDAVIYHKYYNYLYYEHIYLKNINSTWNFDEECSGLAFNFLISHIIRESPLKVTQRKKTISGGTLFDSWLAWIDRKSCFQKLIKFYGYIPLIKSKIRFEPLLYKDVVSSMRKKYRKLEMIV</sequence>
<keyword evidence="16" id="KW-1185">Reference proteome</keyword>
<evidence type="ECO:0000256" key="6">
    <source>
        <dbReference type="ARBA" id="ARBA00022692"/>
    </source>
</evidence>
<gene>
    <name evidence="15" type="primary">EXT1</name>
    <name evidence="15" type="ORF">DERF_008621</name>
</gene>
<keyword evidence="11" id="KW-1015">Disulfide bond</keyword>
<dbReference type="EMBL" id="ASGP02000003">
    <property type="protein sequence ID" value="KAH9518018.1"/>
    <property type="molecule type" value="Genomic_DNA"/>
</dbReference>
<keyword evidence="5" id="KW-0808">Transferase</keyword>
<keyword evidence="9" id="KW-1133">Transmembrane helix</keyword>
<dbReference type="AlphaFoldDB" id="A0A922I3U2"/>
<feature type="domain" description="Exostosin GT47" evidence="13">
    <location>
        <begin position="10"/>
        <end position="143"/>
    </location>
</feature>
<dbReference type="InterPro" id="IPR004263">
    <property type="entry name" value="Exostosin"/>
</dbReference>
<feature type="domain" description="Glycosyl transferase 64" evidence="14">
    <location>
        <begin position="238"/>
        <end position="492"/>
    </location>
</feature>
<reference evidence="15" key="1">
    <citation type="submission" date="2013-05" db="EMBL/GenBank/DDBJ databases">
        <authorList>
            <person name="Yim A.K.Y."/>
            <person name="Chan T.F."/>
            <person name="Ji K.M."/>
            <person name="Liu X.Y."/>
            <person name="Zhou J.W."/>
            <person name="Li R.Q."/>
            <person name="Yang K.Y."/>
            <person name="Li J."/>
            <person name="Li M."/>
            <person name="Law P.T.W."/>
            <person name="Wu Y.L."/>
            <person name="Cai Z.L."/>
            <person name="Qin H."/>
            <person name="Bao Y."/>
            <person name="Leung R.K.K."/>
            <person name="Ng P.K.S."/>
            <person name="Zou J."/>
            <person name="Zhong X.J."/>
            <person name="Ran P.X."/>
            <person name="Zhong N.S."/>
            <person name="Liu Z.G."/>
            <person name="Tsui S.K.W."/>
        </authorList>
    </citation>
    <scope>NUCLEOTIDE SEQUENCE</scope>
    <source>
        <strain evidence="15">Derf</strain>
        <tissue evidence="15">Whole organism</tissue>
    </source>
</reference>
<evidence type="ECO:0000256" key="10">
    <source>
        <dbReference type="ARBA" id="ARBA00023136"/>
    </source>
</evidence>
<evidence type="ECO:0000256" key="4">
    <source>
        <dbReference type="ARBA" id="ARBA00022676"/>
    </source>
</evidence>
<dbReference type="Pfam" id="PF09258">
    <property type="entry name" value="Glyco_transf_64"/>
    <property type="match status" value="1"/>
</dbReference>
<accession>A0A922I3U2</accession>
<comment type="similarity">
    <text evidence="3">Belongs to the glycosyltransferase 47 family.</text>
</comment>
<evidence type="ECO:0000256" key="12">
    <source>
        <dbReference type="ARBA" id="ARBA00023180"/>
    </source>
</evidence>
<organism evidence="15 16">
    <name type="scientific">Dermatophagoides farinae</name>
    <name type="common">American house dust mite</name>
    <dbReference type="NCBI Taxonomy" id="6954"/>
    <lineage>
        <taxon>Eukaryota</taxon>
        <taxon>Metazoa</taxon>
        <taxon>Ecdysozoa</taxon>
        <taxon>Arthropoda</taxon>
        <taxon>Chelicerata</taxon>
        <taxon>Arachnida</taxon>
        <taxon>Acari</taxon>
        <taxon>Acariformes</taxon>
        <taxon>Sarcoptiformes</taxon>
        <taxon>Astigmata</taxon>
        <taxon>Psoroptidia</taxon>
        <taxon>Analgoidea</taxon>
        <taxon>Pyroglyphidae</taxon>
        <taxon>Dermatophagoidinae</taxon>
        <taxon>Dermatophagoides</taxon>
    </lineage>
</organism>
<dbReference type="Pfam" id="PF03016">
    <property type="entry name" value="Exostosin_GT47"/>
    <property type="match status" value="1"/>
</dbReference>
<dbReference type="Gene3D" id="3.90.550.10">
    <property type="entry name" value="Spore Coat Polysaccharide Biosynthesis Protein SpsA, Chain A"/>
    <property type="match status" value="1"/>
</dbReference>
<dbReference type="InterPro" id="IPR015338">
    <property type="entry name" value="GT64_dom"/>
</dbReference>
<name>A0A922I3U2_DERFA</name>
<keyword evidence="4" id="KW-0328">Glycosyltransferase</keyword>
<dbReference type="InterPro" id="IPR040911">
    <property type="entry name" value="Exostosin_GT47"/>
</dbReference>
<dbReference type="GO" id="GO:0016757">
    <property type="term" value="F:glycosyltransferase activity"/>
    <property type="evidence" value="ECO:0007669"/>
    <property type="project" value="UniProtKB-KW"/>
</dbReference>
<evidence type="ECO:0000256" key="5">
    <source>
        <dbReference type="ARBA" id="ARBA00022679"/>
    </source>
</evidence>
<keyword evidence="7" id="KW-0256">Endoplasmic reticulum</keyword>
<dbReference type="InterPro" id="IPR029044">
    <property type="entry name" value="Nucleotide-diphossugar_trans"/>
</dbReference>
<evidence type="ECO:0000256" key="3">
    <source>
        <dbReference type="ARBA" id="ARBA00010271"/>
    </source>
</evidence>
<evidence type="ECO:0000313" key="16">
    <source>
        <dbReference type="Proteomes" id="UP000790347"/>
    </source>
</evidence>
<dbReference type="GO" id="GO:0015012">
    <property type="term" value="P:heparan sulfate proteoglycan biosynthetic process"/>
    <property type="evidence" value="ECO:0007669"/>
    <property type="project" value="UniProtKB-ARBA"/>
</dbReference>
<dbReference type="GO" id="GO:0005789">
    <property type="term" value="C:endoplasmic reticulum membrane"/>
    <property type="evidence" value="ECO:0007669"/>
    <property type="project" value="UniProtKB-SubCell"/>
</dbReference>
<evidence type="ECO:0000256" key="1">
    <source>
        <dbReference type="ARBA" id="ARBA00004648"/>
    </source>
</evidence>
<proteinExistence type="inferred from homology"/>
<comment type="caution">
    <text evidence="15">The sequence shown here is derived from an EMBL/GenBank/DDBJ whole genome shotgun (WGS) entry which is preliminary data.</text>
</comment>
<keyword evidence="10" id="KW-0472">Membrane</keyword>
<keyword evidence="8" id="KW-0735">Signal-anchor</keyword>
<evidence type="ECO:0000256" key="9">
    <source>
        <dbReference type="ARBA" id="ARBA00022989"/>
    </source>
</evidence>
<keyword evidence="6" id="KW-0812">Transmembrane</keyword>
<reference evidence="15" key="2">
    <citation type="journal article" date="2022" name="Res Sq">
        <title>Comparative Genomics Reveals Insights into the Divergent Evolution of Astigmatic Mites and Household Pest Adaptations.</title>
        <authorList>
            <person name="Xiong Q."/>
            <person name="Wan A.T.-Y."/>
            <person name="Liu X.-Y."/>
            <person name="Fung C.S.-H."/>
            <person name="Xiao X."/>
            <person name="Malainual N."/>
            <person name="Hou J."/>
            <person name="Wang L."/>
            <person name="Wang M."/>
            <person name="Yang K."/>
            <person name="Cui Y."/>
            <person name="Leung E."/>
            <person name="Nong W."/>
            <person name="Shin S.-K."/>
            <person name="Au S."/>
            <person name="Jeong K.Y."/>
            <person name="Chew F.T."/>
            <person name="Hui J."/>
            <person name="Leung T.F."/>
            <person name="Tungtrongchitr A."/>
            <person name="Zhong N."/>
            <person name="Liu Z."/>
            <person name="Tsui S."/>
        </authorList>
    </citation>
    <scope>NUCLEOTIDE SEQUENCE</scope>
    <source>
        <strain evidence="15">Derf</strain>
        <tissue evidence="15">Whole organism</tissue>
    </source>
</reference>
<comment type="pathway">
    <text evidence="2">Protein modification; protein glycosylation.</text>
</comment>
<evidence type="ECO:0000256" key="7">
    <source>
        <dbReference type="ARBA" id="ARBA00022824"/>
    </source>
</evidence>
<evidence type="ECO:0000259" key="14">
    <source>
        <dbReference type="Pfam" id="PF09258"/>
    </source>
</evidence>
<evidence type="ECO:0000256" key="2">
    <source>
        <dbReference type="ARBA" id="ARBA00004922"/>
    </source>
</evidence>
<protein>
    <submittedName>
        <fullName evidence="15">Exostosin-1</fullName>
    </submittedName>
</protein>
<keyword evidence="12" id="KW-0325">Glycoprotein</keyword>
<evidence type="ECO:0000256" key="11">
    <source>
        <dbReference type="ARBA" id="ARBA00023157"/>
    </source>
</evidence>
<comment type="subcellular location">
    <subcellularLocation>
        <location evidence="1">Endoplasmic reticulum membrane</location>
        <topology evidence="1">Single-pass type II membrane protein</topology>
    </subcellularLocation>
</comment>
<evidence type="ECO:0000313" key="15">
    <source>
        <dbReference type="EMBL" id="KAH9518018.1"/>
    </source>
</evidence>
<evidence type="ECO:0000259" key="13">
    <source>
        <dbReference type="Pfam" id="PF03016"/>
    </source>
</evidence>
<evidence type="ECO:0000256" key="8">
    <source>
        <dbReference type="ARBA" id="ARBA00022968"/>
    </source>
</evidence>
<dbReference type="PANTHER" id="PTHR48261">
    <property type="entry name" value="ACETYLGLUCOSAMINYLTRANSFERASE"/>
    <property type="match status" value="1"/>
</dbReference>
<dbReference type="Proteomes" id="UP000790347">
    <property type="component" value="Unassembled WGS sequence"/>
</dbReference>
<dbReference type="PANTHER" id="PTHR48261:SF3">
    <property type="entry name" value="EXOSTOSIN GLYCOSYLTRANSFERASE 1"/>
    <property type="match status" value="1"/>
</dbReference>